<dbReference type="InterPro" id="IPR032466">
    <property type="entry name" value="Metal_Hydrolase"/>
</dbReference>
<organism evidence="2 3">
    <name type="scientific">Jiangella anatolica</name>
    <dbReference type="NCBI Taxonomy" id="2670374"/>
    <lineage>
        <taxon>Bacteria</taxon>
        <taxon>Bacillati</taxon>
        <taxon>Actinomycetota</taxon>
        <taxon>Actinomycetes</taxon>
        <taxon>Jiangellales</taxon>
        <taxon>Jiangellaceae</taxon>
        <taxon>Jiangella</taxon>
    </lineage>
</organism>
<proteinExistence type="predicted"/>
<feature type="domain" description="Amidohydrolase-related" evidence="1">
    <location>
        <begin position="105"/>
        <end position="242"/>
    </location>
</feature>
<accession>A0A2W2B204</accession>
<sequence length="249" mass="26857">MLVFDAHRLLGPIPSDDVTTTDLDGLVAELDHLAIDACAVSCTAEIFGDPRSEHTRETVAAWLAAEAAPTRHLTAQVIIPAGTSGWPSTPEDILGAAPALVRACPVRHHFDPLGPVARSWWRELAAHDIPVALDAGECGLPLISALAATHPRLRILVLSAGYRELRRLAELLETFPGVYIETGTLVAAGAVEWLAREYGPDRLVFGTGAPLWDDAGPRFLLDHLELPEPDVEMVAAGSARELIGERWPW</sequence>
<dbReference type="AlphaFoldDB" id="A0A2W2B204"/>
<reference evidence="2 3" key="1">
    <citation type="submission" date="2018-01" db="EMBL/GenBank/DDBJ databases">
        <title>Draft genome sequence of Jiangella sp. GTF31.</title>
        <authorList>
            <person name="Sahin N."/>
            <person name="Ay H."/>
            <person name="Saygin H."/>
        </authorList>
    </citation>
    <scope>NUCLEOTIDE SEQUENCE [LARGE SCALE GENOMIC DNA]</scope>
    <source>
        <strain evidence="2 3">GTF31</strain>
    </source>
</reference>
<dbReference type="Proteomes" id="UP000248764">
    <property type="component" value="Unassembled WGS sequence"/>
</dbReference>
<dbReference type="SUPFAM" id="SSF51556">
    <property type="entry name" value="Metallo-dependent hydrolases"/>
    <property type="match status" value="1"/>
</dbReference>
<dbReference type="Gene3D" id="3.20.20.140">
    <property type="entry name" value="Metal-dependent hydrolases"/>
    <property type="match status" value="1"/>
</dbReference>
<dbReference type="RefSeq" id="WP_111257959.1">
    <property type="nucleotide sequence ID" value="NZ_POTW01000104.1"/>
</dbReference>
<name>A0A2W2B204_9ACTN</name>
<dbReference type="Pfam" id="PF04909">
    <property type="entry name" value="Amidohydro_2"/>
    <property type="match status" value="1"/>
</dbReference>
<gene>
    <name evidence="2" type="ORF">C1I92_28190</name>
</gene>
<dbReference type="EMBL" id="POTW01000104">
    <property type="protein sequence ID" value="PZF80022.1"/>
    <property type="molecule type" value="Genomic_DNA"/>
</dbReference>
<dbReference type="InterPro" id="IPR006680">
    <property type="entry name" value="Amidohydro-rel"/>
</dbReference>
<comment type="caution">
    <text evidence="2">The sequence shown here is derived from an EMBL/GenBank/DDBJ whole genome shotgun (WGS) entry which is preliminary data.</text>
</comment>
<dbReference type="GO" id="GO:0016787">
    <property type="term" value="F:hydrolase activity"/>
    <property type="evidence" value="ECO:0007669"/>
    <property type="project" value="InterPro"/>
</dbReference>
<evidence type="ECO:0000259" key="1">
    <source>
        <dbReference type="Pfam" id="PF04909"/>
    </source>
</evidence>
<protein>
    <recommendedName>
        <fullName evidence="1">Amidohydrolase-related domain-containing protein</fullName>
    </recommendedName>
</protein>
<keyword evidence="3" id="KW-1185">Reference proteome</keyword>
<evidence type="ECO:0000313" key="3">
    <source>
        <dbReference type="Proteomes" id="UP000248764"/>
    </source>
</evidence>
<evidence type="ECO:0000313" key="2">
    <source>
        <dbReference type="EMBL" id="PZF80022.1"/>
    </source>
</evidence>